<accession>A0ABT3L610</accession>
<evidence type="ECO:0000259" key="2">
    <source>
        <dbReference type="Pfam" id="PF01370"/>
    </source>
</evidence>
<gene>
    <name evidence="3" type="ORF">K4A83_11780</name>
</gene>
<evidence type="ECO:0000313" key="4">
    <source>
        <dbReference type="Proteomes" id="UP001526426"/>
    </source>
</evidence>
<dbReference type="Proteomes" id="UP001526426">
    <property type="component" value="Unassembled WGS sequence"/>
</dbReference>
<sequence>MNFPTRLILVTGADGWLGINLIKALTQGLPDCKSLAQPDPNLKIRCLLLPGHDPKPLTQLSPNVEIIYGNLCNPHDCEKFCHDATGAILFHTAGIIHPQRVRQFYAINVQGSQNLLNAAIATRIKRAVVVSSNSPCGCNPHINHYFDESSLYNPYMNYGRSKMQMELLVKAVQESTPLETVIIRPPWFYGPHQPPRQNLFFKMIRDGKGPLVGSGKNLRSMAYVDNICQGLILAATSKKANGQTYWIADEHPYSMEEIINTVEQLLATEFSQKCQYKRLKLPNYVSEIALLLDQIIQSLGLYHPKIHVLSEMNKNIACSVDKARRELGYSPNIDLEEGMRRSLAWIFNNQGTL</sequence>
<protein>
    <submittedName>
        <fullName evidence="3">NAD-dependent epimerase/dehydratase family protein</fullName>
    </submittedName>
</protein>
<dbReference type="RefSeq" id="WP_265264763.1">
    <property type="nucleotide sequence ID" value="NZ_JAIHOM010000051.1"/>
</dbReference>
<dbReference type="Pfam" id="PF01370">
    <property type="entry name" value="Epimerase"/>
    <property type="match status" value="1"/>
</dbReference>
<dbReference type="InterPro" id="IPR036291">
    <property type="entry name" value="NAD(P)-bd_dom_sf"/>
</dbReference>
<comment type="similarity">
    <text evidence="1">Belongs to the NAD(P)-dependent epimerase/dehydratase family.</text>
</comment>
<dbReference type="SUPFAM" id="SSF51735">
    <property type="entry name" value="NAD(P)-binding Rossmann-fold domains"/>
    <property type="match status" value="1"/>
</dbReference>
<proteinExistence type="inferred from homology"/>
<dbReference type="EMBL" id="JAIHOM010000051">
    <property type="protein sequence ID" value="MCW6036938.1"/>
    <property type="molecule type" value="Genomic_DNA"/>
</dbReference>
<dbReference type="InterPro" id="IPR001509">
    <property type="entry name" value="Epimerase_deHydtase"/>
</dbReference>
<comment type="caution">
    <text evidence="3">The sequence shown here is derived from an EMBL/GenBank/DDBJ whole genome shotgun (WGS) entry which is preliminary data.</text>
</comment>
<organism evidence="3 4">
    <name type="scientific">Spirulina subsalsa FACHB-351</name>
    <dbReference type="NCBI Taxonomy" id="234711"/>
    <lineage>
        <taxon>Bacteria</taxon>
        <taxon>Bacillati</taxon>
        <taxon>Cyanobacteriota</taxon>
        <taxon>Cyanophyceae</taxon>
        <taxon>Spirulinales</taxon>
        <taxon>Spirulinaceae</taxon>
        <taxon>Spirulina</taxon>
    </lineage>
</organism>
<evidence type="ECO:0000313" key="3">
    <source>
        <dbReference type="EMBL" id="MCW6036938.1"/>
    </source>
</evidence>
<evidence type="ECO:0000256" key="1">
    <source>
        <dbReference type="ARBA" id="ARBA00007637"/>
    </source>
</evidence>
<reference evidence="3 4" key="1">
    <citation type="submission" date="2021-08" db="EMBL/GenBank/DDBJ databases">
        <title>Draft genome sequence of Spirulina subsalsa with high tolerance to salinity and hype-accumulation of phycocyanin.</title>
        <authorList>
            <person name="Pei H."/>
            <person name="Jiang L."/>
        </authorList>
    </citation>
    <scope>NUCLEOTIDE SEQUENCE [LARGE SCALE GENOMIC DNA]</scope>
    <source>
        <strain evidence="3 4">FACHB-351</strain>
    </source>
</reference>
<feature type="domain" description="NAD-dependent epimerase/dehydratase" evidence="2">
    <location>
        <begin position="8"/>
        <end position="247"/>
    </location>
</feature>
<name>A0ABT3L610_9CYAN</name>
<dbReference type="PANTHER" id="PTHR43000">
    <property type="entry name" value="DTDP-D-GLUCOSE 4,6-DEHYDRATASE-RELATED"/>
    <property type="match status" value="1"/>
</dbReference>
<keyword evidence="4" id="KW-1185">Reference proteome</keyword>
<dbReference type="Gene3D" id="3.40.50.720">
    <property type="entry name" value="NAD(P)-binding Rossmann-like Domain"/>
    <property type="match status" value="1"/>
</dbReference>